<evidence type="ECO:0000313" key="2">
    <source>
        <dbReference type="EMBL" id="EHH26203.1"/>
    </source>
</evidence>
<sequence>LECSGAISAHCNLHLPGSSDSPASASRVAGITGVHHHDWLIFIFLVETGLHHVGQAGLELLTSSDPPTSASQGAEITGVSHRPQPKHSTFMVRSQLTATSTSQVQDFSFFFFLRWSLCL</sequence>
<evidence type="ECO:0000256" key="1">
    <source>
        <dbReference type="SAM" id="MobiDB-lite"/>
    </source>
</evidence>
<dbReference type="EMBL" id="CM001257">
    <property type="protein sequence ID" value="EHH26203.1"/>
    <property type="molecule type" value="Genomic_DNA"/>
</dbReference>
<dbReference type="PRINTS" id="PR02045">
    <property type="entry name" value="F138DOMAIN"/>
</dbReference>
<organism evidence="2">
    <name type="scientific">Macaca mulatta</name>
    <name type="common">Rhesus macaque</name>
    <dbReference type="NCBI Taxonomy" id="9544"/>
    <lineage>
        <taxon>Eukaryota</taxon>
        <taxon>Metazoa</taxon>
        <taxon>Chordata</taxon>
        <taxon>Craniata</taxon>
        <taxon>Vertebrata</taxon>
        <taxon>Euteleostomi</taxon>
        <taxon>Mammalia</taxon>
        <taxon>Eutheria</taxon>
        <taxon>Euarchontoglires</taxon>
        <taxon>Primates</taxon>
        <taxon>Haplorrhini</taxon>
        <taxon>Catarrhini</taxon>
        <taxon>Cercopithecidae</taxon>
        <taxon>Cercopithecinae</taxon>
        <taxon>Macaca</taxon>
    </lineage>
</organism>
<dbReference type="PANTHER" id="PTHR12138:SF162">
    <property type="entry name" value="CHROMOSOME UNDETERMINED SCAFFOLD_275, WHOLE GENOME SHOTGUN SEQUENCE"/>
    <property type="match status" value="1"/>
</dbReference>
<name>G7MS09_MACMU</name>
<proteinExistence type="predicted"/>
<protein>
    <submittedName>
        <fullName evidence="2">Uncharacterized protein</fullName>
    </submittedName>
</protein>
<feature type="non-terminal residue" evidence="2">
    <location>
        <position position="1"/>
    </location>
</feature>
<feature type="non-terminal residue" evidence="2">
    <location>
        <position position="119"/>
    </location>
</feature>
<reference evidence="2" key="1">
    <citation type="journal article" date="2011" name="Nat. Biotechnol.">
        <title>Genome sequencing and comparison of two nonhuman primate animal models, the cynomolgus and Chinese rhesus macaques.</title>
        <authorList>
            <person name="Yan G."/>
            <person name="Zhang G."/>
            <person name="Fang X."/>
            <person name="Zhang Y."/>
            <person name="Li C."/>
            <person name="Ling F."/>
            <person name="Cooper D.N."/>
            <person name="Li Q."/>
            <person name="Li Y."/>
            <person name="van Gool A.J."/>
            <person name="Du H."/>
            <person name="Chen J."/>
            <person name="Chen R."/>
            <person name="Zhang P."/>
            <person name="Huang Z."/>
            <person name="Thompson J.R."/>
            <person name="Meng Y."/>
            <person name="Bai Y."/>
            <person name="Wang J."/>
            <person name="Zhuo M."/>
            <person name="Wang T."/>
            <person name="Huang Y."/>
            <person name="Wei L."/>
            <person name="Li J."/>
            <person name="Wang Z."/>
            <person name="Hu H."/>
            <person name="Yang P."/>
            <person name="Le L."/>
            <person name="Stenson P.D."/>
            <person name="Li B."/>
            <person name="Liu X."/>
            <person name="Ball E.V."/>
            <person name="An N."/>
            <person name="Huang Q."/>
            <person name="Zhang Y."/>
            <person name="Fan W."/>
            <person name="Zhang X."/>
            <person name="Li Y."/>
            <person name="Wang W."/>
            <person name="Katze M.G."/>
            <person name="Su B."/>
            <person name="Nielsen R."/>
            <person name="Yang H."/>
            <person name="Wang J."/>
            <person name="Wang X."/>
            <person name="Wang J."/>
        </authorList>
    </citation>
    <scope>NUCLEOTIDE SEQUENCE [LARGE SCALE GENOMIC DNA]</scope>
    <source>
        <strain evidence="2">CR-5</strain>
    </source>
</reference>
<gene>
    <name evidence="2" type="ORF">EGK_16111</name>
</gene>
<feature type="region of interest" description="Disordered" evidence="1">
    <location>
        <begin position="66"/>
        <end position="85"/>
    </location>
</feature>
<dbReference type="Proteomes" id="UP000013456">
    <property type="component" value="Chromosome 5"/>
</dbReference>
<dbReference type="PANTHER" id="PTHR12138">
    <property type="entry name" value="PRIMATE-EXPANDED PROTEIN FAMILY"/>
    <property type="match status" value="1"/>
</dbReference>
<dbReference type="AlphaFoldDB" id="G7MS09"/>
<accession>G7MS09</accession>